<reference evidence="2" key="1">
    <citation type="journal article" date="2019" name="Int. J. Syst. Evol. Microbiol.">
        <title>The Global Catalogue of Microorganisms (GCM) 10K type strain sequencing project: providing services to taxonomists for standard genome sequencing and annotation.</title>
        <authorList>
            <consortium name="The Broad Institute Genomics Platform"/>
            <consortium name="The Broad Institute Genome Sequencing Center for Infectious Disease"/>
            <person name="Wu L."/>
            <person name="Ma J."/>
        </authorList>
    </citation>
    <scope>NUCLEOTIDE SEQUENCE [LARGE SCALE GENOMIC DNA]</scope>
    <source>
        <strain evidence="2">KCTC 33575</strain>
    </source>
</reference>
<accession>A0ABW5WW92</accession>
<dbReference type="Proteomes" id="UP001597519">
    <property type="component" value="Unassembled WGS sequence"/>
</dbReference>
<proteinExistence type="predicted"/>
<dbReference type="EMBL" id="JBHUOQ010000004">
    <property type="protein sequence ID" value="MFD2831066.1"/>
    <property type="molecule type" value="Genomic_DNA"/>
</dbReference>
<name>A0ABW5WW92_9STAP</name>
<evidence type="ECO:0000313" key="2">
    <source>
        <dbReference type="Proteomes" id="UP001597519"/>
    </source>
</evidence>
<sequence length="114" mass="13243">MKNSIGYEIAFSYDKYEDAETLAPKVLYLTKLKSNKNWLIDISTDDFNRLLCVVIKEEGINKLSYAYLGDIVYKEELVFHNISLNDDVDSLIIDDIKNKILFTSIIILKCLIHY</sequence>
<evidence type="ECO:0000313" key="1">
    <source>
        <dbReference type="EMBL" id="MFD2831066.1"/>
    </source>
</evidence>
<comment type="caution">
    <text evidence="1">The sequence shown here is derived from an EMBL/GenBank/DDBJ whole genome shotgun (WGS) entry which is preliminary data.</text>
</comment>
<keyword evidence="2" id="KW-1185">Reference proteome</keyword>
<protein>
    <submittedName>
        <fullName evidence="1">Uncharacterized protein</fullName>
    </submittedName>
</protein>
<organism evidence="1 2">
    <name type="scientific">Corticicoccus populi</name>
    <dbReference type="NCBI Taxonomy" id="1812821"/>
    <lineage>
        <taxon>Bacteria</taxon>
        <taxon>Bacillati</taxon>
        <taxon>Bacillota</taxon>
        <taxon>Bacilli</taxon>
        <taxon>Bacillales</taxon>
        <taxon>Staphylococcaceae</taxon>
        <taxon>Corticicoccus</taxon>
    </lineage>
</organism>
<gene>
    <name evidence="1" type="ORF">ACFSX4_11380</name>
</gene>
<dbReference type="RefSeq" id="WP_377774696.1">
    <property type="nucleotide sequence ID" value="NZ_JBHUOQ010000004.1"/>
</dbReference>